<dbReference type="InterPro" id="IPR007709">
    <property type="entry name" value="N-FG_amidohydro"/>
</dbReference>
<reference evidence="1" key="1">
    <citation type="submission" date="2023-02" db="EMBL/GenBank/DDBJ databases">
        <title>Genome sequence of Hyphococcus flavus.</title>
        <authorList>
            <person name="Rong J.-C."/>
            <person name="Zhao Q."/>
            <person name="Yi M."/>
            <person name="Wu J.-Y."/>
        </authorList>
    </citation>
    <scope>NUCLEOTIDE SEQUENCE</scope>
    <source>
        <strain evidence="1">MCCC 1K03223</strain>
    </source>
</reference>
<dbReference type="AlphaFoldDB" id="A0AAF0CET4"/>
<dbReference type="Gene3D" id="3.40.630.40">
    <property type="entry name" value="Zn-dependent exopeptidases"/>
    <property type="match status" value="1"/>
</dbReference>
<evidence type="ECO:0000313" key="1">
    <source>
        <dbReference type="EMBL" id="WDI30689.1"/>
    </source>
</evidence>
<dbReference type="NCBIfam" id="TIGR02017">
    <property type="entry name" value="hutG_amidohyd"/>
    <property type="match status" value="1"/>
</dbReference>
<gene>
    <name evidence="1" type="primary">hutG</name>
    <name evidence="1" type="ORF">PUV54_12060</name>
</gene>
<keyword evidence="2" id="KW-1185">Reference proteome</keyword>
<evidence type="ECO:0000313" key="2">
    <source>
        <dbReference type="Proteomes" id="UP001214043"/>
    </source>
</evidence>
<dbReference type="EC" id="3.5.1.68" evidence="1"/>
<dbReference type="SUPFAM" id="SSF53187">
    <property type="entry name" value="Zn-dependent exopeptidases"/>
    <property type="match status" value="1"/>
</dbReference>
<dbReference type="KEGG" id="hfl:PUV54_12060"/>
<protein>
    <submittedName>
        <fullName evidence="1">N-formylglutamate deformylase</fullName>
        <ecNumber evidence="1">3.5.1.68</ecNumber>
    </submittedName>
</protein>
<accession>A0AAF0CET4</accession>
<dbReference type="InterPro" id="IPR010247">
    <property type="entry name" value="HutG_amidohyd"/>
</dbReference>
<sequence>MTNVTVSKGESPLVFGQPHSGLFIPPEIESRLNEAGRAKLDTDWHVDRLYDGLIDDVTVVKAEFHRYVIDANRDPSGKSLYPGQNTTGLTPLVTFDDEPIWADAPTAEEIEARRKTYHAAYHNALSDEIERIKSLHGFAILYDCHSIRSHLPFLFEGRLPDLNIGDNNGATCAAEITNAVESVCRAQDQYSYVVNGRFRGGWTTRHYGKPDKNVHAIQMEIAQHCYLESETPPFAYSNDKAAALRIVLKNILEAAIDAAKRLY</sequence>
<dbReference type="EMBL" id="CP118166">
    <property type="protein sequence ID" value="WDI30689.1"/>
    <property type="molecule type" value="Genomic_DNA"/>
</dbReference>
<dbReference type="GO" id="GO:0050129">
    <property type="term" value="F:N-formylglutamate deformylase activity"/>
    <property type="evidence" value="ECO:0007669"/>
    <property type="project" value="UniProtKB-EC"/>
</dbReference>
<keyword evidence="1" id="KW-0378">Hydrolase</keyword>
<organism evidence="1 2">
    <name type="scientific">Hyphococcus flavus</name>
    <dbReference type="NCBI Taxonomy" id="1866326"/>
    <lineage>
        <taxon>Bacteria</taxon>
        <taxon>Pseudomonadati</taxon>
        <taxon>Pseudomonadota</taxon>
        <taxon>Alphaproteobacteria</taxon>
        <taxon>Parvularculales</taxon>
        <taxon>Parvularculaceae</taxon>
        <taxon>Hyphococcus</taxon>
    </lineage>
</organism>
<dbReference type="Pfam" id="PF05013">
    <property type="entry name" value="FGase"/>
    <property type="match status" value="1"/>
</dbReference>
<dbReference type="Proteomes" id="UP001214043">
    <property type="component" value="Chromosome"/>
</dbReference>
<dbReference type="RefSeq" id="WP_274492502.1">
    <property type="nucleotide sequence ID" value="NZ_CP118166.1"/>
</dbReference>
<name>A0AAF0CET4_9PROT</name>
<proteinExistence type="predicted"/>